<evidence type="ECO:0000313" key="3">
    <source>
        <dbReference type="Proteomes" id="UP000245124"/>
    </source>
</evidence>
<evidence type="ECO:0000259" key="1">
    <source>
        <dbReference type="Pfam" id="PF00668"/>
    </source>
</evidence>
<dbReference type="AlphaFoldDB" id="A0A2R5FWQ8"/>
<dbReference type="CDD" id="cd19531">
    <property type="entry name" value="LCL_NRPS-like"/>
    <property type="match status" value="1"/>
</dbReference>
<name>A0A2R5FWQ8_NOSCO</name>
<protein>
    <submittedName>
        <fullName evidence="2">Condensation domain-containing protein</fullName>
    </submittedName>
</protein>
<dbReference type="InterPro" id="IPR023213">
    <property type="entry name" value="CAT-like_dom_sf"/>
</dbReference>
<proteinExistence type="predicted"/>
<organism evidence="2 3">
    <name type="scientific">Nostoc commune NIES-4072</name>
    <dbReference type="NCBI Taxonomy" id="2005467"/>
    <lineage>
        <taxon>Bacteria</taxon>
        <taxon>Bacillati</taxon>
        <taxon>Cyanobacteriota</taxon>
        <taxon>Cyanophyceae</taxon>
        <taxon>Nostocales</taxon>
        <taxon>Nostocaceae</taxon>
        <taxon>Nostoc</taxon>
    </lineage>
</organism>
<comment type="caution">
    <text evidence="2">The sequence shown here is derived from an EMBL/GenBank/DDBJ whole genome shotgun (WGS) entry which is preliminary data.</text>
</comment>
<dbReference type="InterPro" id="IPR001242">
    <property type="entry name" value="Condensation_dom"/>
</dbReference>
<dbReference type="Gene3D" id="3.30.559.10">
    <property type="entry name" value="Chloramphenicol acetyltransferase-like domain"/>
    <property type="match status" value="1"/>
</dbReference>
<accession>A0A2R5FWQ8</accession>
<dbReference type="Gene3D" id="3.30.559.30">
    <property type="entry name" value="Nonribosomal peptide synthetase, condensation domain"/>
    <property type="match status" value="1"/>
</dbReference>
<dbReference type="EMBL" id="BDUD01000001">
    <property type="protein sequence ID" value="GBG20084.1"/>
    <property type="molecule type" value="Genomic_DNA"/>
</dbReference>
<dbReference type="PANTHER" id="PTHR45398">
    <property type="match status" value="1"/>
</dbReference>
<evidence type="ECO:0000313" key="2">
    <source>
        <dbReference type="EMBL" id="GBG20084.1"/>
    </source>
</evidence>
<sequence>MLNLHHIVADGWSIGVLIRELGVLYKAFVEDKRCLMSTLLPELPIQYADFAQWQREWLQAVGENGCSPLQTQLAYWQKQLDGISVLNLPTDRVRPAVPTYKGAKQFLELPHSLTQALEALSYQEDVTLFMTMLAAFQTLLYRYTQQEDIVVGSAIANRNRSELEGLIGFFVNSLVLRSDLSGNPTFQELLNRVREVTLGAYSHQDLPFEKLVEELHPERDLSRHPLFQVVFSLQNTPIEALELPGLKLSLFDFDSKIAKLDLEFHLWRDLETNSQAVLKYVPQVYPKRINLFRTKVQLNVAEGEPSMGWDQLAVRGTEIHHIPGNHLTMLRKPHIQVLAAQLRGCIEKTQTLK</sequence>
<gene>
    <name evidence="2" type="ORF">NIES4072_37530</name>
</gene>
<dbReference type="SUPFAM" id="SSF52777">
    <property type="entry name" value="CoA-dependent acyltransferases"/>
    <property type="match status" value="2"/>
</dbReference>
<feature type="domain" description="Condensation" evidence="1">
    <location>
        <begin position="2"/>
        <end position="269"/>
    </location>
</feature>
<dbReference type="GO" id="GO:0003824">
    <property type="term" value="F:catalytic activity"/>
    <property type="evidence" value="ECO:0007669"/>
    <property type="project" value="InterPro"/>
</dbReference>
<dbReference type="PANTHER" id="PTHR45398:SF1">
    <property type="entry name" value="ENZYME, PUTATIVE (JCVI)-RELATED"/>
    <property type="match status" value="1"/>
</dbReference>
<reference evidence="2 3" key="1">
    <citation type="submission" date="2017-06" db="EMBL/GenBank/DDBJ databases">
        <title>Genome sequencing of cyanobaciteial culture collection at National Institute for Environmental Studies (NIES).</title>
        <authorList>
            <person name="Hirose Y."/>
            <person name="Shimura Y."/>
            <person name="Fujisawa T."/>
            <person name="Nakamura Y."/>
            <person name="Kawachi M."/>
        </authorList>
    </citation>
    <scope>NUCLEOTIDE SEQUENCE [LARGE SCALE GENOMIC DNA]</scope>
    <source>
        <strain evidence="2 3">NIES-4072</strain>
    </source>
</reference>
<dbReference type="Pfam" id="PF00668">
    <property type="entry name" value="Condensation"/>
    <property type="match status" value="1"/>
</dbReference>
<dbReference type="GO" id="GO:0008610">
    <property type="term" value="P:lipid biosynthetic process"/>
    <property type="evidence" value="ECO:0007669"/>
    <property type="project" value="UniProtKB-ARBA"/>
</dbReference>
<keyword evidence="3" id="KW-1185">Reference proteome</keyword>
<dbReference type="Proteomes" id="UP000245124">
    <property type="component" value="Unassembled WGS sequence"/>
</dbReference>